<keyword evidence="8" id="KW-0902">Two-component regulatory system</keyword>
<dbReference type="Gene3D" id="1.10.287.130">
    <property type="match status" value="1"/>
</dbReference>
<dbReference type="PROSITE" id="PS50109">
    <property type="entry name" value="HIS_KIN"/>
    <property type="match status" value="1"/>
</dbReference>
<proteinExistence type="predicted"/>
<dbReference type="Gene3D" id="3.30.450.20">
    <property type="entry name" value="PAS domain"/>
    <property type="match status" value="3"/>
</dbReference>
<evidence type="ECO:0000256" key="10">
    <source>
        <dbReference type="SAM" id="Coils"/>
    </source>
</evidence>
<dbReference type="SMART" id="SM00086">
    <property type="entry name" value="PAC"/>
    <property type="match status" value="3"/>
</dbReference>
<dbReference type="InterPro" id="IPR003594">
    <property type="entry name" value="HATPase_dom"/>
</dbReference>
<evidence type="ECO:0000256" key="2">
    <source>
        <dbReference type="ARBA" id="ARBA00012438"/>
    </source>
</evidence>
<dbReference type="SUPFAM" id="SSF52172">
    <property type="entry name" value="CheY-like"/>
    <property type="match status" value="1"/>
</dbReference>
<reference evidence="15 16" key="1">
    <citation type="submission" date="2024-08" db="EMBL/GenBank/DDBJ databases">
        <title>Two novel Cytobacillus novel species.</title>
        <authorList>
            <person name="Liu G."/>
        </authorList>
    </citation>
    <scope>NUCLEOTIDE SEQUENCE [LARGE SCALE GENOMIC DNA]</scope>
    <source>
        <strain evidence="15 16">FJAT-54145</strain>
    </source>
</reference>
<dbReference type="CDD" id="cd00130">
    <property type="entry name" value="PAS"/>
    <property type="match status" value="3"/>
</dbReference>
<dbReference type="PANTHER" id="PTHR43547">
    <property type="entry name" value="TWO-COMPONENT HISTIDINE KINASE"/>
    <property type="match status" value="1"/>
</dbReference>
<dbReference type="InterPro" id="IPR000700">
    <property type="entry name" value="PAS-assoc_C"/>
</dbReference>
<dbReference type="RefSeq" id="WP_389357798.1">
    <property type="nucleotide sequence ID" value="NZ_JBIACK010000001.1"/>
</dbReference>
<evidence type="ECO:0000256" key="6">
    <source>
        <dbReference type="ARBA" id="ARBA00022777"/>
    </source>
</evidence>
<feature type="modified residue" description="4-aspartylphosphate" evidence="9">
    <location>
        <position position="56"/>
    </location>
</feature>
<feature type="domain" description="Response regulatory" evidence="12">
    <location>
        <begin position="7"/>
        <end position="124"/>
    </location>
</feature>
<feature type="domain" description="Histidine kinase" evidence="11">
    <location>
        <begin position="568"/>
        <end position="774"/>
    </location>
</feature>
<dbReference type="Pfam" id="PF00512">
    <property type="entry name" value="HisKA"/>
    <property type="match status" value="1"/>
</dbReference>
<keyword evidence="6" id="KW-0418">Kinase</keyword>
<keyword evidence="7" id="KW-0067">ATP-binding</keyword>
<feature type="coiled-coil region" evidence="10">
    <location>
        <begin position="279"/>
        <end position="306"/>
    </location>
</feature>
<evidence type="ECO:0000313" key="16">
    <source>
        <dbReference type="Proteomes" id="UP001601059"/>
    </source>
</evidence>
<feature type="domain" description="PAC" evidence="14">
    <location>
        <begin position="378"/>
        <end position="429"/>
    </location>
</feature>
<dbReference type="InterPro" id="IPR003661">
    <property type="entry name" value="HisK_dim/P_dom"/>
</dbReference>
<dbReference type="InterPro" id="IPR036097">
    <property type="entry name" value="HisK_dim/P_sf"/>
</dbReference>
<dbReference type="InterPro" id="IPR036890">
    <property type="entry name" value="HATPase_C_sf"/>
</dbReference>
<dbReference type="PROSITE" id="PS50113">
    <property type="entry name" value="PAC"/>
    <property type="match status" value="3"/>
</dbReference>
<keyword evidence="3 9" id="KW-0597">Phosphoprotein</keyword>
<dbReference type="SMART" id="SM00387">
    <property type="entry name" value="HATPase_c"/>
    <property type="match status" value="1"/>
</dbReference>
<dbReference type="EC" id="2.7.13.3" evidence="2"/>
<keyword evidence="16" id="KW-1185">Reference proteome</keyword>
<dbReference type="Gene3D" id="3.30.565.10">
    <property type="entry name" value="Histidine kinase-like ATPase, C-terminal domain"/>
    <property type="match status" value="1"/>
</dbReference>
<keyword evidence="10" id="KW-0175">Coiled coil</keyword>
<dbReference type="InterPro" id="IPR005467">
    <property type="entry name" value="His_kinase_dom"/>
</dbReference>
<evidence type="ECO:0000259" key="14">
    <source>
        <dbReference type="PROSITE" id="PS50113"/>
    </source>
</evidence>
<evidence type="ECO:0000256" key="4">
    <source>
        <dbReference type="ARBA" id="ARBA00022679"/>
    </source>
</evidence>
<dbReference type="EMBL" id="JBIACK010000001">
    <property type="protein sequence ID" value="MFE8699527.1"/>
    <property type="molecule type" value="Genomic_DNA"/>
</dbReference>
<dbReference type="NCBIfam" id="TIGR00229">
    <property type="entry name" value="sensory_box"/>
    <property type="match status" value="3"/>
</dbReference>
<dbReference type="SMART" id="SM00388">
    <property type="entry name" value="HisKA"/>
    <property type="match status" value="1"/>
</dbReference>
<dbReference type="PANTHER" id="PTHR43547:SF2">
    <property type="entry name" value="HYBRID SIGNAL TRANSDUCTION HISTIDINE KINASE C"/>
    <property type="match status" value="1"/>
</dbReference>
<feature type="domain" description="PAS" evidence="13">
    <location>
        <begin position="157"/>
        <end position="210"/>
    </location>
</feature>
<dbReference type="CDD" id="cd00082">
    <property type="entry name" value="HisKA"/>
    <property type="match status" value="1"/>
</dbReference>
<dbReference type="InterPro" id="IPR004358">
    <property type="entry name" value="Sig_transdc_His_kin-like_C"/>
</dbReference>
<sequence length="781" mass="89076">MENQTVNILMVDDRQENLLALEAVLTSPQYRLIKAHSGEEALKWVLKEEFSVILMDVQMPGLNGFDTVKLIRERKKSQDVPIIFITALSQTVENVLRGYSVGAIDYILKPLDPIILKCKVEGFVSIYLNRKKVEQQKEIIAERTKELELAYGQLKKNESMLRAIGETSIDSIITFSEKGDIVSVNPAVKSMFGYTTDLLIGKKIDLLLPDLTEQYIHDVKRQTIIEMQASRIDDSQFYVDIQLQEVQTEDGILFVCSIRDITEKKNQYVLLEQLVRERTHELISTNERLEEEIHEKQAALWKLEESRERYKSLFEYHPDAVFSADLQGNYISFNDRIISLTGRSTEELTNMSLTSILREEDRAKAINHFRECKKGVTQDFEVNILHNDGRLIETHVKNIPIIVNNQVIGVYGIIKDVSMEKRLWQQLYESEEKYRQLVEESPEAIIVRKLDGGNWSFINKTGVKLLKGTTREDFIDQNFKKFIHPDDHEKVMNNLKVVKERGKLESTEVKFLTLDGEVIDVEIKMIPFIYQGEPSLHIVLRDITELKKSREFIQQSEKLTVAGELAAGIAHEIRNPLTSLKGFTQLLEFNIGNDNDYVDIMISEIDRINTIVSELLLLAKPNKVDFQEIRLDTLFNSIITLMSAQANLHNVTINLSSVIGEDFPAIYGIENKIKQVFINLLKNGIEAMPSGGSISIRVQSDENHVFIQFIDEGTGIPEDILHKIGKPFYTTKESGTGLGLMVCFSIIESHQGVMKILSKEGKGTTVEVQLPISMPSLYAVH</sequence>
<evidence type="ECO:0000256" key="3">
    <source>
        <dbReference type="ARBA" id="ARBA00022553"/>
    </source>
</evidence>
<feature type="domain" description="PAC" evidence="14">
    <location>
        <begin position="505"/>
        <end position="555"/>
    </location>
</feature>
<dbReference type="InterPro" id="IPR001610">
    <property type="entry name" value="PAC"/>
</dbReference>
<evidence type="ECO:0000259" key="13">
    <source>
        <dbReference type="PROSITE" id="PS50112"/>
    </source>
</evidence>
<dbReference type="SUPFAM" id="SSF55874">
    <property type="entry name" value="ATPase domain of HSP90 chaperone/DNA topoisomerase II/histidine kinase"/>
    <property type="match status" value="1"/>
</dbReference>
<evidence type="ECO:0000256" key="7">
    <source>
        <dbReference type="ARBA" id="ARBA00022840"/>
    </source>
</evidence>
<keyword evidence="4" id="KW-0808">Transferase</keyword>
<organism evidence="15 16">
    <name type="scientific">Cytobacillus spartinae</name>
    <dbReference type="NCBI Taxonomy" id="3299023"/>
    <lineage>
        <taxon>Bacteria</taxon>
        <taxon>Bacillati</taxon>
        <taxon>Bacillota</taxon>
        <taxon>Bacilli</taxon>
        <taxon>Bacillales</taxon>
        <taxon>Bacillaceae</taxon>
        <taxon>Cytobacillus</taxon>
    </lineage>
</organism>
<dbReference type="PROSITE" id="PS50110">
    <property type="entry name" value="RESPONSE_REGULATORY"/>
    <property type="match status" value="1"/>
</dbReference>
<evidence type="ECO:0000259" key="11">
    <source>
        <dbReference type="PROSITE" id="PS50109"/>
    </source>
</evidence>
<evidence type="ECO:0000313" key="15">
    <source>
        <dbReference type="EMBL" id="MFE8699527.1"/>
    </source>
</evidence>
<evidence type="ECO:0000256" key="1">
    <source>
        <dbReference type="ARBA" id="ARBA00000085"/>
    </source>
</evidence>
<dbReference type="PROSITE" id="PS50112">
    <property type="entry name" value="PAS"/>
    <property type="match status" value="3"/>
</dbReference>
<dbReference type="InterPro" id="IPR001789">
    <property type="entry name" value="Sig_transdc_resp-reg_receiver"/>
</dbReference>
<dbReference type="SMART" id="SM00091">
    <property type="entry name" value="PAS"/>
    <property type="match status" value="3"/>
</dbReference>
<dbReference type="Pfam" id="PF00072">
    <property type="entry name" value="Response_reg"/>
    <property type="match status" value="1"/>
</dbReference>
<dbReference type="InterPro" id="IPR035965">
    <property type="entry name" value="PAS-like_dom_sf"/>
</dbReference>
<evidence type="ECO:0000256" key="8">
    <source>
        <dbReference type="ARBA" id="ARBA00023012"/>
    </source>
</evidence>
<feature type="domain" description="PAS" evidence="13">
    <location>
        <begin position="430"/>
        <end position="502"/>
    </location>
</feature>
<evidence type="ECO:0000259" key="12">
    <source>
        <dbReference type="PROSITE" id="PS50110"/>
    </source>
</evidence>
<dbReference type="SUPFAM" id="SSF55785">
    <property type="entry name" value="PYP-like sensor domain (PAS domain)"/>
    <property type="match status" value="3"/>
</dbReference>
<evidence type="ECO:0000256" key="5">
    <source>
        <dbReference type="ARBA" id="ARBA00022741"/>
    </source>
</evidence>
<dbReference type="Gene3D" id="3.40.50.2300">
    <property type="match status" value="1"/>
</dbReference>
<gene>
    <name evidence="15" type="ORF">ACFYKX_02695</name>
</gene>
<protein>
    <recommendedName>
        <fullName evidence="2">histidine kinase</fullName>
        <ecNumber evidence="2">2.7.13.3</ecNumber>
    </recommendedName>
</protein>
<dbReference type="PRINTS" id="PR00344">
    <property type="entry name" value="BCTRLSENSOR"/>
</dbReference>
<dbReference type="InterPro" id="IPR011006">
    <property type="entry name" value="CheY-like_superfamily"/>
</dbReference>
<comment type="catalytic activity">
    <reaction evidence="1">
        <text>ATP + protein L-histidine = ADP + protein N-phospho-L-histidine.</text>
        <dbReference type="EC" id="2.7.13.3"/>
    </reaction>
</comment>
<dbReference type="Proteomes" id="UP001601059">
    <property type="component" value="Unassembled WGS sequence"/>
</dbReference>
<dbReference type="Pfam" id="PF13426">
    <property type="entry name" value="PAS_9"/>
    <property type="match status" value="3"/>
</dbReference>
<dbReference type="Pfam" id="PF02518">
    <property type="entry name" value="HATPase_c"/>
    <property type="match status" value="1"/>
</dbReference>
<dbReference type="SMART" id="SM00448">
    <property type="entry name" value="REC"/>
    <property type="match status" value="1"/>
</dbReference>
<dbReference type="SUPFAM" id="SSF47384">
    <property type="entry name" value="Homodimeric domain of signal transducing histidine kinase"/>
    <property type="match status" value="1"/>
</dbReference>
<accession>A0ABW6K9X4</accession>
<comment type="caution">
    <text evidence="15">The sequence shown here is derived from an EMBL/GenBank/DDBJ whole genome shotgun (WGS) entry which is preliminary data.</text>
</comment>
<name>A0ABW6K9X4_9BACI</name>
<feature type="domain" description="PAS" evidence="13">
    <location>
        <begin position="306"/>
        <end position="362"/>
    </location>
</feature>
<keyword evidence="5" id="KW-0547">Nucleotide-binding</keyword>
<dbReference type="InterPro" id="IPR000014">
    <property type="entry name" value="PAS"/>
</dbReference>
<evidence type="ECO:0000256" key="9">
    <source>
        <dbReference type="PROSITE-ProRule" id="PRU00169"/>
    </source>
</evidence>
<feature type="domain" description="PAC" evidence="14">
    <location>
        <begin position="223"/>
        <end position="273"/>
    </location>
</feature>